<gene>
    <name evidence="1" type="ORF">Gohar_027871</name>
</gene>
<reference evidence="1 2" key="1">
    <citation type="journal article" date="2019" name="Genome Biol. Evol.">
        <title>Insights into the evolution of the New World diploid cottons (Gossypium, subgenus Houzingenia) based on genome sequencing.</title>
        <authorList>
            <person name="Grover C.E."/>
            <person name="Arick M.A. 2nd"/>
            <person name="Thrash A."/>
            <person name="Conover J.L."/>
            <person name="Sanders W.S."/>
            <person name="Peterson D.G."/>
            <person name="Frelichowski J.E."/>
            <person name="Scheffler J.A."/>
            <person name="Scheffler B.E."/>
            <person name="Wendel J.F."/>
        </authorList>
    </citation>
    <scope>NUCLEOTIDE SEQUENCE [LARGE SCALE GENOMIC DNA]</scope>
    <source>
        <strain evidence="1">0</strain>
        <tissue evidence="1">Leaf</tissue>
    </source>
</reference>
<protein>
    <submittedName>
        <fullName evidence="1">Uncharacterized protein</fullName>
    </submittedName>
</protein>
<evidence type="ECO:0000313" key="1">
    <source>
        <dbReference type="EMBL" id="MBA0820089.1"/>
    </source>
</evidence>
<name>A0A7J9ID76_9ROSI</name>
<keyword evidence="2" id="KW-1185">Reference proteome</keyword>
<evidence type="ECO:0000313" key="2">
    <source>
        <dbReference type="Proteomes" id="UP000593560"/>
    </source>
</evidence>
<sequence>MELWPEILDMLLQEVWLGTVMEIG</sequence>
<dbReference type="EMBL" id="JABFAD010333198">
    <property type="protein sequence ID" value="MBA0820089.1"/>
    <property type="molecule type" value="Genomic_DNA"/>
</dbReference>
<organism evidence="1 2">
    <name type="scientific">Gossypium harknessii</name>
    <dbReference type="NCBI Taxonomy" id="34285"/>
    <lineage>
        <taxon>Eukaryota</taxon>
        <taxon>Viridiplantae</taxon>
        <taxon>Streptophyta</taxon>
        <taxon>Embryophyta</taxon>
        <taxon>Tracheophyta</taxon>
        <taxon>Spermatophyta</taxon>
        <taxon>Magnoliopsida</taxon>
        <taxon>eudicotyledons</taxon>
        <taxon>Gunneridae</taxon>
        <taxon>Pentapetalae</taxon>
        <taxon>rosids</taxon>
        <taxon>malvids</taxon>
        <taxon>Malvales</taxon>
        <taxon>Malvaceae</taxon>
        <taxon>Malvoideae</taxon>
        <taxon>Gossypium</taxon>
    </lineage>
</organism>
<dbReference type="AlphaFoldDB" id="A0A7J9ID76"/>
<accession>A0A7J9ID76</accession>
<proteinExistence type="predicted"/>
<dbReference type="OrthoDB" id="10323155at2759"/>
<dbReference type="Proteomes" id="UP000593560">
    <property type="component" value="Unassembled WGS sequence"/>
</dbReference>
<comment type="caution">
    <text evidence="1">The sequence shown here is derived from an EMBL/GenBank/DDBJ whole genome shotgun (WGS) entry which is preliminary data.</text>
</comment>